<feature type="region of interest" description="Disordered" evidence="1">
    <location>
        <begin position="867"/>
        <end position="957"/>
    </location>
</feature>
<feature type="compositionally biased region" description="Basic residues" evidence="1">
    <location>
        <begin position="348"/>
        <end position="362"/>
    </location>
</feature>
<dbReference type="Proteomes" id="UP000479000">
    <property type="component" value="Unassembled WGS sequence"/>
</dbReference>
<protein>
    <submittedName>
        <fullName evidence="2">Uncharacterized protein</fullName>
    </submittedName>
</protein>
<evidence type="ECO:0000313" key="2">
    <source>
        <dbReference type="EMBL" id="CAB0018603.1"/>
    </source>
</evidence>
<name>A0A6H5HKX7_9HEMI</name>
<feature type="region of interest" description="Disordered" evidence="1">
    <location>
        <begin position="685"/>
        <end position="758"/>
    </location>
</feature>
<feature type="compositionally biased region" description="Polar residues" evidence="1">
    <location>
        <begin position="318"/>
        <end position="330"/>
    </location>
</feature>
<evidence type="ECO:0000256" key="1">
    <source>
        <dbReference type="SAM" id="MobiDB-lite"/>
    </source>
</evidence>
<feature type="region of interest" description="Disordered" evidence="1">
    <location>
        <begin position="482"/>
        <end position="512"/>
    </location>
</feature>
<feature type="region of interest" description="Disordered" evidence="1">
    <location>
        <begin position="16"/>
        <end position="70"/>
    </location>
</feature>
<reference evidence="2 3" key="1">
    <citation type="submission" date="2020-02" db="EMBL/GenBank/DDBJ databases">
        <authorList>
            <person name="Ferguson B K."/>
        </authorList>
    </citation>
    <scope>NUCLEOTIDE SEQUENCE [LARGE SCALE GENOMIC DNA]</scope>
</reference>
<gene>
    <name evidence="2" type="ORF">NTEN_LOCUS22423</name>
</gene>
<feature type="compositionally biased region" description="Low complexity" evidence="1">
    <location>
        <begin position="44"/>
        <end position="66"/>
    </location>
</feature>
<proteinExistence type="predicted"/>
<keyword evidence="3" id="KW-1185">Reference proteome</keyword>
<dbReference type="EMBL" id="CADCXU010033034">
    <property type="protein sequence ID" value="CAB0018603.1"/>
    <property type="molecule type" value="Genomic_DNA"/>
</dbReference>
<feature type="compositionally biased region" description="Basic and acidic residues" evidence="1">
    <location>
        <begin position="944"/>
        <end position="957"/>
    </location>
</feature>
<feature type="compositionally biased region" description="Basic and acidic residues" evidence="1">
    <location>
        <begin position="333"/>
        <end position="347"/>
    </location>
</feature>
<dbReference type="OrthoDB" id="48509at2759"/>
<sequence>MDIDLSIVKVEDFQLDDDYFDSRPGPSGQRDPRGGGVSGFYNTRSSGRSRSSNNGPPPSSGRNRSGAPGIESLQMHWTPRDEDGNLVTIKVEPVMDEEYCVNQCDCPRENEDTTSPSAHLMLAEESTFAKDGGGFPYITSCTGGDGEFIKREILLSETSLADEYCEEVVAGGRNAPAHCLLDGADQLTAQYVDGCAESITACSVRESIGGKSPNRGESDGRDSEMETIELVPVTIPDGDSPNAKMSVNPGAEMPSGIGMPSGIKMPPGIKMPSGIELPSGIEMPSGVEIPSGIEMPSGIKLPSGIEMPSGNKKAFLPSETSAASLAAQSDSPEEPKSQKSDCTLAERRSRRGSYKINGRRSSKRLESNQIDLKKCHSMLHESSLSKTGVRGPFSRNTISSEELKQNRADWPANLYDGNRNFVSDKNGLSLISDLLKSGDMMNDQMYYSAIEKQPPELICRNEVQLCYRMAISLCAESNSAEAEMKSNRSAGSERLKSKTRISDGPKNDSGGIRGDNVNGCLPLCCINKNGDSMCGAPVDSDVQRTTVEVSNGPGVNGFGTNERFPDGYLDVFIEKCSTEEGTASNNSRLIESLDRVSNSLLSREISKNSGESGSSEASIELGASPFAARAKKWLQDADIQSKVGFESEEHLRKITFDASQHEISKTADTLSDTCADGLPRQNGCIHQKNADPQNSDCPFEEADSAASHASHLEAEPLRDCQNTSQKSGPRQTVNCGDRSRFSPSRKNPAPYKGNPESLYPEYESLPILLDSGPSCDPVKLLDDVTSDGKKLIFEHRSKTGDFEAGDRRYVKPGENGRKSVIMAPEIDQQTNSSGSECFSQGPCHRSHFEIDSDFSDVLRSGSDTEFDEVQVSMPPKPSEQLVLPESSDLDRASLLPDLTCPSVRPLTPDAEDFLVGATPPSAEIRHPTPPLSAEVRDPTPPLPADRHPTDEEMKKRR</sequence>
<evidence type="ECO:0000313" key="3">
    <source>
        <dbReference type="Proteomes" id="UP000479000"/>
    </source>
</evidence>
<feature type="region of interest" description="Disordered" evidence="1">
    <location>
        <begin position="233"/>
        <end position="369"/>
    </location>
</feature>
<accession>A0A6H5HKX7</accession>
<organism evidence="2 3">
    <name type="scientific">Nesidiocoris tenuis</name>
    <dbReference type="NCBI Taxonomy" id="355587"/>
    <lineage>
        <taxon>Eukaryota</taxon>
        <taxon>Metazoa</taxon>
        <taxon>Ecdysozoa</taxon>
        <taxon>Arthropoda</taxon>
        <taxon>Hexapoda</taxon>
        <taxon>Insecta</taxon>
        <taxon>Pterygota</taxon>
        <taxon>Neoptera</taxon>
        <taxon>Paraneoptera</taxon>
        <taxon>Hemiptera</taxon>
        <taxon>Heteroptera</taxon>
        <taxon>Panheteroptera</taxon>
        <taxon>Cimicomorpha</taxon>
        <taxon>Miridae</taxon>
        <taxon>Dicyphina</taxon>
        <taxon>Nesidiocoris</taxon>
    </lineage>
</organism>
<feature type="compositionally biased region" description="Polar residues" evidence="1">
    <location>
        <begin position="720"/>
        <end position="734"/>
    </location>
</feature>
<feature type="non-terminal residue" evidence="2">
    <location>
        <position position="957"/>
    </location>
</feature>
<dbReference type="AlphaFoldDB" id="A0A6H5HKX7"/>
<feature type="compositionally biased region" description="Basic and acidic residues" evidence="1">
    <location>
        <begin position="482"/>
        <end position="506"/>
    </location>
</feature>